<dbReference type="PANTHER" id="PTHR48153:SF2">
    <property type="entry name" value="UFM1-SPECIFIC PROTEASE 2"/>
    <property type="match status" value="1"/>
</dbReference>
<dbReference type="Proteomes" id="UP001552299">
    <property type="component" value="Unassembled WGS sequence"/>
</dbReference>
<feature type="domain" description="UFSP1/2/DUB catalytic" evidence="3">
    <location>
        <begin position="89"/>
        <end position="162"/>
    </location>
</feature>
<dbReference type="InterPro" id="IPR012462">
    <property type="entry name" value="UFSP1/2_DUB_cat"/>
</dbReference>
<dbReference type="AlphaFoldDB" id="A0ABD0VSB0"/>
<dbReference type="EMBL" id="JANQDX010000004">
    <property type="protein sequence ID" value="KAL0925402.1"/>
    <property type="molecule type" value="Genomic_DNA"/>
</dbReference>
<protein>
    <recommendedName>
        <fullName evidence="3">UFSP1/2/DUB catalytic domain-containing protein</fullName>
    </recommendedName>
</protein>
<evidence type="ECO:0000256" key="1">
    <source>
        <dbReference type="ARBA" id="ARBA00022801"/>
    </source>
</evidence>
<accession>A0ABD0VSB0</accession>
<dbReference type="GO" id="GO:0019783">
    <property type="term" value="F:ubiquitin-like protein peptidase activity"/>
    <property type="evidence" value="ECO:0007669"/>
    <property type="project" value="UniProtKB-ARBA"/>
</dbReference>
<keyword evidence="5" id="KW-1185">Reference proteome</keyword>
<feature type="transmembrane region" description="Helical" evidence="2">
    <location>
        <begin position="24"/>
        <end position="44"/>
    </location>
</feature>
<keyword evidence="1" id="KW-0378">Hydrolase</keyword>
<dbReference type="Pfam" id="PF07910">
    <property type="entry name" value="Peptidase_C78"/>
    <property type="match status" value="1"/>
</dbReference>
<proteinExistence type="predicted"/>
<dbReference type="Gene3D" id="3.90.70.130">
    <property type="match status" value="1"/>
</dbReference>
<evidence type="ECO:0000313" key="5">
    <source>
        <dbReference type="Proteomes" id="UP001552299"/>
    </source>
</evidence>
<evidence type="ECO:0000259" key="3">
    <source>
        <dbReference type="Pfam" id="PF07910"/>
    </source>
</evidence>
<name>A0ABD0VSB0_DENTH</name>
<keyword evidence="2" id="KW-0472">Membrane</keyword>
<dbReference type="PANTHER" id="PTHR48153">
    <property type="entry name" value="UFM1-SPECIFIC PROTEASE 2"/>
    <property type="match status" value="1"/>
</dbReference>
<evidence type="ECO:0000313" key="4">
    <source>
        <dbReference type="EMBL" id="KAL0925402.1"/>
    </source>
</evidence>
<keyword evidence="2" id="KW-0812">Transmembrane</keyword>
<organism evidence="4 5">
    <name type="scientific">Dendrobium thyrsiflorum</name>
    <name type="common">Pinecone-like raceme dendrobium</name>
    <name type="synonym">Orchid</name>
    <dbReference type="NCBI Taxonomy" id="117978"/>
    <lineage>
        <taxon>Eukaryota</taxon>
        <taxon>Viridiplantae</taxon>
        <taxon>Streptophyta</taxon>
        <taxon>Embryophyta</taxon>
        <taxon>Tracheophyta</taxon>
        <taxon>Spermatophyta</taxon>
        <taxon>Magnoliopsida</taxon>
        <taxon>Liliopsida</taxon>
        <taxon>Asparagales</taxon>
        <taxon>Orchidaceae</taxon>
        <taxon>Epidendroideae</taxon>
        <taxon>Malaxideae</taxon>
        <taxon>Dendrobiinae</taxon>
        <taxon>Dendrobium</taxon>
    </lineage>
</organism>
<gene>
    <name evidence="4" type="ORF">M5K25_003727</name>
</gene>
<evidence type="ECO:0000256" key="2">
    <source>
        <dbReference type="SAM" id="Phobius"/>
    </source>
</evidence>
<sequence>MLVPHNVEAFLVRYALHCADRSLFSLHLLALIVALIRTSTRLYLVRGLKFMLPLPCGLCLAWIRQNSLVLTFALKNHECDICYCNNKENNVVSIGWGCAYRSLQTIISWFRLQHYASIEVPSHREIQQALVDIGDKEPSFVGSREWIGAIELGFVLDKLLGV</sequence>
<keyword evidence="2" id="KW-1133">Transmembrane helix</keyword>
<reference evidence="4 5" key="1">
    <citation type="journal article" date="2024" name="Plant Biotechnol. J.">
        <title>Dendrobium thyrsiflorum genome and its molecular insights into genes involved in important horticultural traits.</title>
        <authorList>
            <person name="Chen B."/>
            <person name="Wang J.Y."/>
            <person name="Zheng P.J."/>
            <person name="Li K.L."/>
            <person name="Liang Y.M."/>
            <person name="Chen X.F."/>
            <person name="Zhang C."/>
            <person name="Zhao X."/>
            <person name="He X."/>
            <person name="Zhang G.Q."/>
            <person name="Liu Z.J."/>
            <person name="Xu Q."/>
        </authorList>
    </citation>
    <scope>NUCLEOTIDE SEQUENCE [LARGE SCALE GENOMIC DNA]</scope>
    <source>
        <strain evidence="4">GZMU011</strain>
    </source>
</reference>
<comment type="caution">
    <text evidence="4">The sequence shown here is derived from an EMBL/GenBank/DDBJ whole genome shotgun (WGS) entry which is preliminary data.</text>
</comment>